<protein>
    <submittedName>
        <fullName evidence="1">Uncharacterized protein</fullName>
    </submittedName>
</protein>
<dbReference type="Proteomes" id="UP000561417">
    <property type="component" value="Unassembled WGS sequence"/>
</dbReference>
<keyword evidence="2" id="KW-1185">Reference proteome</keyword>
<dbReference type="AlphaFoldDB" id="A0A840NTM5"/>
<dbReference type="EMBL" id="JACHIM010000001">
    <property type="protein sequence ID" value="MBB5073305.1"/>
    <property type="molecule type" value="Genomic_DNA"/>
</dbReference>
<proteinExistence type="predicted"/>
<evidence type="ECO:0000313" key="2">
    <source>
        <dbReference type="Proteomes" id="UP000561417"/>
    </source>
</evidence>
<gene>
    <name evidence="1" type="ORF">HNQ69_000409</name>
</gene>
<name>A0A840NTM5_9HYPH</name>
<sequence length="38" mass="4361">MINRVRTPHPLANFLVLDTDKTIEGYTARVNQYAEGKK</sequence>
<organism evidence="1 2">
    <name type="scientific">Bartonella callosciuri</name>
    <dbReference type="NCBI Taxonomy" id="686223"/>
    <lineage>
        <taxon>Bacteria</taxon>
        <taxon>Pseudomonadati</taxon>
        <taxon>Pseudomonadota</taxon>
        <taxon>Alphaproteobacteria</taxon>
        <taxon>Hyphomicrobiales</taxon>
        <taxon>Bartonellaceae</taxon>
        <taxon>Bartonella</taxon>
    </lineage>
</organism>
<evidence type="ECO:0000313" key="1">
    <source>
        <dbReference type="EMBL" id="MBB5073305.1"/>
    </source>
</evidence>
<accession>A0A840NTM5</accession>
<comment type="caution">
    <text evidence="1">The sequence shown here is derived from an EMBL/GenBank/DDBJ whole genome shotgun (WGS) entry which is preliminary data.</text>
</comment>
<reference evidence="1 2" key="1">
    <citation type="submission" date="2020-08" db="EMBL/GenBank/DDBJ databases">
        <title>Genomic Encyclopedia of Type Strains, Phase IV (KMG-IV): sequencing the most valuable type-strain genomes for metagenomic binning, comparative biology and taxonomic classification.</title>
        <authorList>
            <person name="Goeker M."/>
        </authorList>
    </citation>
    <scope>NUCLEOTIDE SEQUENCE [LARGE SCALE GENOMIC DNA]</scope>
    <source>
        <strain evidence="1 2">DSM 28538</strain>
    </source>
</reference>